<dbReference type="AlphaFoldDB" id="A0A9W5Y504"/>
<evidence type="ECO:0000256" key="4">
    <source>
        <dbReference type="ARBA" id="ARBA00022982"/>
    </source>
</evidence>
<dbReference type="PANTHER" id="PTHR30176">
    <property type="entry name" value="FERREDOXIN-TYPE PROTEIN NAPH"/>
    <property type="match status" value="1"/>
</dbReference>
<feature type="transmembrane region" description="Helical" evidence="7">
    <location>
        <begin position="41"/>
        <end position="67"/>
    </location>
</feature>
<dbReference type="RefSeq" id="WP_261853653.1">
    <property type="nucleotide sequence ID" value="NZ_BQXY01000007.1"/>
</dbReference>
<name>A0A9W5Y504_9CLOT</name>
<dbReference type="Gene3D" id="3.30.70.20">
    <property type="match status" value="1"/>
</dbReference>
<dbReference type="Pfam" id="PF12801">
    <property type="entry name" value="Fer4_5"/>
    <property type="match status" value="2"/>
</dbReference>
<evidence type="ECO:0000259" key="8">
    <source>
        <dbReference type="PROSITE" id="PS51379"/>
    </source>
</evidence>
<keyword evidence="3" id="KW-0479">Metal-binding</keyword>
<dbReference type="InterPro" id="IPR051684">
    <property type="entry name" value="Electron_Trans/Redox"/>
</dbReference>
<evidence type="ECO:0000256" key="5">
    <source>
        <dbReference type="ARBA" id="ARBA00023004"/>
    </source>
</evidence>
<dbReference type="GO" id="GO:0046872">
    <property type="term" value="F:metal ion binding"/>
    <property type="evidence" value="ECO:0007669"/>
    <property type="project" value="UniProtKB-KW"/>
</dbReference>
<dbReference type="Pfam" id="PF13187">
    <property type="entry name" value="Fer4_9"/>
    <property type="match status" value="1"/>
</dbReference>
<organism evidence="9 10">
    <name type="scientific">Clostridium folliculivorans</name>
    <dbReference type="NCBI Taxonomy" id="2886038"/>
    <lineage>
        <taxon>Bacteria</taxon>
        <taxon>Bacillati</taxon>
        <taxon>Bacillota</taxon>
        <taxon>Clostridia</taxon>
        <taxon>Eubacteriales</taxon>
        <taxon>Clostridiaceae</taxon>
        <taxon>Clostridium</taxon>
    </lineage>
</organism>
<feature type="transmembrane region" description="Helical" evidence="7">
    <location>
        <begin position="88"/>
        <end position="111"/>
    </location>
</feature>
<keyword evidence="2" id="KW-0004">4Fe-4S</keyword>
<sequence length="250" mass="28077">MKNKRRLVLLIMFFTLPITLNFFSPYIIIDGLFNKFISGAFLVWSVMAISSLFIGRAFCAYVCPYGAWQMIIDRCIEKPLKKIKGLKVLKYILGATWISIIAFALISNSGYKLNLFYLTEGYVSVDKISNVIGYFTILTLLAVLPIILGKRATCHYLCPMSILNITGNKIKNKFNIPSLKLDTESSNCKKCGACNKSCPMSINVMEKVQHNNMQSSDCILCGECSKACKFGAVNRICGKDRVDRKVLEIK</sequence>
<feature type="transmembrane region" description="Helical" evidence="7">
    <location>
        <begin position="7"/>
        <end position="29"/>
    </location>
</feature>
<feature type="domain" description="4Fe-4S ferredoxin-type" evidence="8">
    <location>
        <begin position="209"/>
        <end position="238"/>
    </location>
</feature>
<feature type="domain" description="4Fe-4S ferredoxin-type" evidence="8">
    <location>
        <begin position="177"/>
        <end position="208"/>
    </location>
</feature>
<evidence type="ECO:0000256" key="6">
    <source>
        <dbReference type="ARBA" id="ARBA00023014"/>
    </source>
</evidence>
<comment type="caution">
    <text evidence="9">The sequence shown here is derived from an EMBL/GenBank/DDBJ whole genome shotgun (WGS) entry which is preliminary data.</text>
</comment>
<keyword evidence="6" id="KW-0411">Iron-sulfur</keyword>
<dbReference type="PANTHER" id="PTHR30176:SF3">
    <property type="entry name" value="FERREDOXIN-TYPE PROTEIN NAPH"/>
    <property type="match status" value="1"/>
</dbReference>
<dbReference type="GO" id="GO:0051539">
    <property type="term" value="F:4 iron, 4 sulfur cluster binding"/>
    <property type="evidence" value="ECO:0007669"/>
    <property type="project" value="UniProtKB-KW"/>
</dbReference>
<keyword evidence="7" id="KW-0812">Transmembrane</keyword>
<dbReference type="PROSITE" id="PS00198">
    <property type="entry name" value="4FE4S_FER_1"/>
    <property type="match status" value="1"/>
</dbReference>
<dbReference type="PROSITE" id="PS51379">
    <property type="entry name" value="4FE4S_FER_2"/>
    <property type="match status" value="2"/>
</dbReference>
<keyword evidence="1" id="KW-0813">Transport</keyword>
<dbReference type="SUPFAM" id="SSF54862">
    <property type="entry name" value="4Fe-4S ferredoxins"/>
    <property type="match status" value="1"/>
</dbReference>
<feature type="transmembrane region" description="Helical" evidence="7">
    <location>
        <begin position="131"/>
        <end position="148"/>
    </location>
</feature>
<dbReference type="InterPro" id="IPR017900">
    <property type="entry name" value="4Fe4S_Fe_S_CS"/>
</dbReference>
<evidence type="ECO:0000256" key="1">
    <source>
        <dbReference type="ARBA" id="ARBA00022448"/>
    </source>
</evidence>
<reference evidence="9" key="1">
    <citation type="journal article" date="2023" name="Int. J. Syst. Evol. Microbiol.">
        <title>&lt;i&gt;Clostridium folliculivorans&lt;/i&gt; sp. nov., isolated from soil samples of an organic paddy in Japan.</title>
        <authorList>
            <person name="Tazawa J."/>
            <person name="Kobayashi H."/>
            <person name="Tanizawa Y."/>
            <person name="Uchino A."/>
            <person name="Tanaka F."/>
            <person name="Urashima Y."/>
            <person name="Miura S."/>
            <person name="Sakamoto M."/>
            <person name="Ohkuma M."/>
            <person name="Tohno M."/>
        </authorList>
    </citation>
    <scope>NUCLEOTIDE SEQUENCE</scope>
    <source>
        <strain evidence="9">D1-1</strain>
    </source>
</reference>
<keyword evidence="4" id="KW-0249">Electron transport</keyword>
<keyword evidence="10" id="KW-1185">Reference proteome</keyword>
<keyword evidence="7" id="KW-0472">Membrane</keyword>
<dbReference type="InterPro" id="IPR017896">
    <property type="entry name" value="4Fe4S_Fe-S-bd"/>
</dbReference>
<dbReference type="Proteomes" id="UP001057868">
    <property type="component" value="Unassembled WGS sequence"/>
</dbReference>
<evidence type="ECO:0000313" key="9">
    <source>
        <dbReference type="EMBL" id="GKU26758.1"/>
    </source>
</evidence>
<dbReference type="EMBL" id="BQXY01000007">
    <property type="protein sequence ID" value="GKU26758.1"/>
    <property type="molecule type" value="Genomic_DNA"/>
</dbReference>
<accession>A0A9W5Y504</accession>
<proteinExistence type="predicted"/>
<evidence type="ECO:0000256" key="3">
    <source>
        <dbReference type="ARBA" id="ARBA00022723"/>
    </source>
</evidence>
<dbReference type="GO" id="GO:0005886">
    <property type="term" value="C:plasma membrane"/>
    <property type="evidence" value="ECO:0007669"/>
    <property type="project" value="TreeGrafter"/>
</dbReference>
<keyword evidence="7" id="KW-1133">Transmembrane helix</keyword>
<protein>
    <recommendedName>
        <fullName evidence="8">4Fe-4S ferredoxin-type domain-containing protein</fullName>
    </recommendedName>
</protein>
<evidence type="ECO:0000256" key="7">
    <source>
        <dbReference type="SAM" id="Phobius"/>
    </source>
</evidence>
<keyword evidence="5" id="KW-0408">Iron</keyword>
<evidence type="ECO:0000313" key="10">
    <source>
        <dbReference type="Proteomes" id="UP001057868"/>
    </source>
</evidence>
<evidence type="ECO:0000256" key="2">
    <source>
        <dbReference type="ARBA" id="ARBA00022485"/>
    </source>
</evidence>
<gene>
    <name evidence="9" type="ORF">CFOLD11_35850</name>
</gene>